<evidence type="ECO:0000313" key="3">
    <source>
        <dbReference type="Proteomes" id="UP000179807"/>
    </source>
</evidence>
<dbReference type="Proteomes" id="UP000179807">
    <property type="component" value="Unassembled WGS sequence"/>
</dbReference>
<proteinExistence type="predicted"/>
<dbReference type="OrthoDB" id="10503974at2759"/>
<dbReference type="GeneID" id="94841100"/>
<reference evidence="2" key="1">
    <citation type="submission" date="2016-10" db="EMBL/GenBank/DDBJ databases">
        <authorList>
            <person name="Benchimol M."/>
            <person name="Almeida L.G."/>
            <person name="Vasconcelos A.T."/>
            <person name="Perreira-Neves A."/>
            <person name="Rosa I.A."/>
            <person name="Tasca T."/>
            <person name="Bogo M.R."/>
            <person name="de Souza W."/>
        </authorList>
    </citation>
    <scope>NUCLEOTIDE SEQUENCE [LARGE SCALE GENOMIC DNA]</scope>
    <source>
        <strain evidence="2">K</strain>
    </source>
</reference>
<evidence type="ECO:0000256" key="1">
    <source>
        <dbReference type="SAM" id="MobiDB-lite"/>
    </source>
</evidence>
<name>A0A1J4K2G6_9EUKA</name>
<feature type="compositionally biased region" description="Basic and acidic residues" evidence="1">
    <location>
        <begin position="72"/>
        <end position="87"/>
    </location>
</feature>
<accession>A0A1J4K2G6</accession>
<evidence type="ECO:0000313" key="2">
    <source>
        <dbReference type="EMBL" id="OHT03685.1"/>
    </source>
</evidence>
<organism evidence="2 3">
    <name type="scientific">Tritrichomonas foetus</name>
    <dbReference type="NCBI Taxonomy" id="1144522"/>
    <lineage>
        <taxon>Eukaryota</taxon>
        <taxon>Metamonada</taxon>
        <taxon>Parabasalia</taxon>
        <taxon>Tritrichomonadida</taxon>
        <taxon>Tritrichomonadidae</taxon>
        <taxon>Tritrichomonas</taxon>
    </lineage>
</organism>
<dbReference type="AlphaFoldDB" id="A0A1J4K2G6"/>
<keyword evidence="3" id="KW-1185">Reference proteome</keyword>
<comment type="caution">
    <text evidence="2">The sequence shown here is derived from an EMBL/GenBank/DDBJ whole genome shotgun (WGS) entry which is preliminary data.</text>
</comment>
<feature type="compositionally biased region" description="Low complexity" evidence="1">
    <location>
        <begin position="47"/>
        <end position="71"/>
    </location>
</feature>
<feature type="compositionally biased region" description="Low complexity" evidence="1">
    <location>
        <begin position="88"/>
        <end position="109"/>
    </location>
</feature>
<feature type="region of interest" description="Disordered" evidence="1">
    <location>
        <begin position="1"/>
        <end position="114"/>
    </location>
</feature>
<protein>
    <submittedName>
        <fullName evidence="2">Uncharacterized protein</fullName>
    </submittedName>
</protein>
<dbReference type="VEuPathDB" id="TrichDB:TRFO_28810"/>
<sequence>MSLQRNSIRGKKPLPRQKIAFQFSSDESSSSYDESSIELLTNKKDASSLYSYSSSESDSSKYSSSSNSGLKSNDKLFHIDDKSEKQNHSNNQNHPSHFPNKNTAKNVNNENEKEVQKIGGKYKIPKIESEPAISHVPPVQTSTLRMLDRYRIQTPRALSNFKIPAMSARVMNYTLFRKTVWKKSAKKKYFQLTDSGNVLAGAQYSSSKVIEISNNHGLIAEVDIVSKKGPFILRIGDEEKLEIVSGAGRSITVNFVIEEDSKFPYTKLISPPNACDDVTKAFGSRHAIQSVKNCKLCKENQKDEVVAVRKTKNNVLSIDALQEIPLIYCMAIGLFMFISKP</sequence>
<feature type="compositionally biased region" description="Low complexity" evidence="1">
    <location>
        <begin position="24"/>
        <end position="34"/>
    </location>
</feature>
<gene>
    <name evidence="2" type="ORF">TRFO_28810</name>
</gene>
<dbReference type="RefSeq" id="XP_068356821.1">
    <property type="nucleotide sequence ID" value="XM_068506396.1"/>
</dbReference>
<dbReference type="EMBL" id="MLAK01000817">
    <property type="protein sequence ID" value="OHT03685.1"/>
    <property type="molecule type" value="Genomic_DNA"/>
</dbReference>